<feature type="domain" description="AAA+ ATPase" evidence="6">
    <location>
        <begin position="440"/>
        <end position="570"/>
    </location>
</feature>
<evidence type="ECO:0000256" key="5">
    <source>
        <dbReference type="SAM" id="MobiDB-lite"/>
    </source>
</evidence>
<dbReference type="Pfam" id="PF17862">
    <property type="entry name" value="AAA_lid_3"/>
    <property type="match status" value="1"/>
</dbReference>
<evidence type="ECO:0000256" key="3">
    <source>
        <dbReference type="ARBA" id="ARBA00022787"/>
    </source>
</evidence>
<dbReference type="InterPro" id="IPR003959">
    <property type="entry name" value="ATPase_AAA_core"/>
</dbReference>
<evidence type="ECO:0000313" key="8">
    <source>
        <dbReference type="Proteomes" id="UP000653305"/>
    </source>
</evidence>
<dbReference type="Proteomes" id="UP000653305">
    <property type="component" value="Unassembled WGS sequence"/>
</dbReference>
<evidence type="ECO:0000256" key="1">
    <source>
        <dbReference type="ARBA" id="ARBA00004572"/>
    </source>
</evidence>
<reference evidence="7" key="1">
    <citation type="submission" date="2020-07" db="EMBL/GenBank/DDBJ databases">
        <title>Ethylene signaling mediates host invasion by parasitic plants.</title>
        <authorList>
            <person name="Yoshida S."/>
        </authorList>
    </citation>
    <scope>NUCLEOTIDE SEQUENCE</scope>
    <source>
        <strain evidence="7">Okayama</strain>
    </source>
</reference>
<keyword evidence="3" id="KW-0496">Mitochondrion</keyword>
<organism evidence="7 8">
    <name type="scientific">Phtheirospermum japonicum</name>
    <dbReference type="NCBI Taxonomy" id="374723"/>
    <lineage>
        <taxon>Eukaryota</taxon>
        <taxon>Viridiplantae</taxon>
        <taxon>Streptophyta</taxon>
        <taxon>Embryophyta</taxon>
        <taxon>Tracheophyta</taxon>
        <taxon>Spermatophyta</taxon>
        <taxon>Magnoliopsida</taxon>
        <taxon>eudicotyledons</taxon>
        <taxon>Gunneridae</taxon>
        <taxon>Pentapetalae</taxon>
        <taxon>asterids</taxon>
        <taxon>lamiids</taxon>
        <taxon>Lamiales</taxon>
        <taxon>Orobanchaceae</taxon>
        <taxon>Orobanchaceae incertae sedis</taxon>
        <taxon>Phtheirospermum</taxon>
    </lineage>
</organism>
<feature type="compositionally biased region" description="Pro residues" evidence="5">
    <location>
        <begin position="653"/>
        <end position="675"/>
    </location>
</feature>
<comment type="caution">
    <text evidence="7">The sequence shown here is derived from an EMBL/GenBank/DDBJ whole genome shotgun (WGS) entry which is preliminary data.</text>
</comment>
<dbReference type="InterPro" id="IPR041569">
    <property type="entry name" value="AAA_lid_3"/>
</dbReference>
<dbReference type="InterPro" id="IPR051701">
    <property type="entry name" value="Mito_OM_Translocase_MSP1"/>
</dbReference>
<dbReference type="InterPro" id="IPR027417">
    <property type="entry name" value="P-loop_NTPase"/>
</dbReference>
<name>A0A830CIZ2_9LAMI</name>
<evidence type="ECO:0000313" key="7">
    <source>
        <dbReference type="EMBL" id="GFP98969.1"/>
    </source>
</evidence>
<dbReference type="GO" id="GO:0016887">
    <property type="term" value="F:ATP hydrolysis activity"/>
    <property type="evidence" value="ECO:0007669"/>
    <property type="project" value="InterPro"/>
</dbReference>
<dbReference type="AlphaFoldDB" id="A0A830CIZ2"/>
<feature type="region of interest" description="Disordered" evidence="5">
    <location>
        <begin position="639"/>
        <end position="705"/>
    </location>
</feature>
<dbReference type="Gene3D" id="3.40.50.300">
    <property type="entry name" value="P-loop containing nucleotide triphosphate hydrolases"/>
    <property type="match status" value="1"/>
</dbReference>
<dbReference type="PANTHER" id="PTHR45644">
    <property type="entry name" value="AAA ATPASE, PUTATIVE (AFU_ORTHOLOGUE AFUA_2G12920)-RELATED-RELATED"/>
    <property type="match status" value="1"/>
</dbReference>
<dbReference type="SMART" id="SM00382">
    <property type="entry name" value="AAA"/>
    <property type="match status" value="1"/>
</dbReference>
<accession>A0A830CIZ2</accession>
<evidence type="ECO:0000256" key="4">
    <source>
        <dbReference type="ARBA" id="ARBA00022840"/>
    </source>
</evidence>
<dbReference type="EMBL" id="BMAC01000552">
    <property type="protein sequence ID" value="GFP98969.1"/>
    <property type="molecule type" value="Genomic_DNA"/>
</dbReference>
<dbReference type="SUPFAM" id="SSF52540">
    <property type="entry name" value="P-loop containing nucleoside triphosphate hydrolases"/>
    <property type="match status" value="1"/>
</dbReference>
<dbReference type="GO" id="GO:0005524">
    <property type="term" value="F:ATP binding"/>
    <property type="evidence" value="ECO:0007669"/>
    <property type="project" value="UniProtKB-KW"/>
</dbReference>
<gene>
    <name evidence="7" type="ORF">PHJA_002040800</name>
</gene>
<dbReference type="InterPro" id="IPR003593">
    <property type="entry name" value="AAA+_ATPase"/>
</dbReference>
<keyword evidence="8" id="KW-1185">Reference proteome</keyword>
<keyword evidence="2" id="KW-0547">Nucleotide-binding</keyword>
<proteinExistence type="predicted"/>
<dbReference type="Gene3D" id="1.10.8.60">
    <property type="match status" value="1"/>
</dbReference>
<protein>
    <submittedName>
        <fullName evidence="7">ATPase family aaa domain-containing protein 1</fullName>
    </submittedName>
</protein>
<comment type="subcellular location">
    <subcellularLocation>
        <location evidence="1">Mitochondrion outer membrane</location>
        <topology evidence="1">Single-pass membrane protein</topology>
    </subcellularLocation>
</comment>
<dbReference type="OrthoDB" id="10254455at2759"/>
<evidence type="ECO:0000256" key="2">
    <source>
        <dbReference type="ARBA" id="ARBA00022741"/>
    </source>
</evidence>
<dbReference type="PANTHER" id="PTHR45644:SF39">
    <property type="entry name" value="AAA-TYPE ATPASE FAMILY PROTEIN-RELATED"/>
    <property type="match status" value="1"/>
</dbReference>
<evidence type="ECO:0000259" key="6">
    <source>
        <dbReference type="SMART" id="SM00382"/>
    </source>
</evidence>
<dbReference type="GO" id="GO:0005741">
    <property type="term" value="C:mitochondrial outer membrane"/>
    <property type="evidence" value="ECO:0007669"/>
    <property type="project" value="UniProtKB-SubCell"/>
</dbReference>
<keyword evidence="4" id="KW-0067">ATP-binding</keyword>
<sequence>MGVETRIMNTPLAANSSVNFGSSSAVRPSVIQVSKSENRNVFNTSVISGRAVNVGRGANTTMNSMDIETSLENFPYYLSEATKHQLAASYFLHARNKTLPNKPKFPCTGHRIMLFGPEGSDIYQETLAMSLAHYFGAKLLVFDCQSNLKDLASLGTCSPSSNCALRFELKQLRRSMTMPPQSYLYSDGKPINQSLKTANELCLDFDDQVKHLFTPSKVSNGESNIILFMKHAVNCMAEQEGYDRIVPLVNMLPDNVFLIGSHVQREFKGNFDGKKEQVFQKALKTFSDLFSDKISIQMPEDKKLFDKLKNQFDRDAELLKALFQHGLECRGIETLNVKDLKLTDEDAEKVVKLAVGREIMTPPPIKSSSKFRLSQESILYGLDTLRACQNNSGTFSKDIAPENEYERRVLEDLILHNQIGVKFDDIGALDNVKDMLKEIPCRGILLFGPPGTGKTMLAKAVATEAGANFFNISLSSIASKWYGESEKFAKAIFSLARKLAPSVVFLDEVDSIFGRRKESEHELTRKIKNEFMVNWDDVSNRSKILKVILAKEELSDDVDFNAIAHMTDGFSGSDLKNLCVTAAYCPVREFLKNDKGKSPVGKQAEIRPLTMQDFKYACDEMKASVSSRSRSVAELQQWNELHGGGGRSRTTPAPAPSRAPVPPRAPAPPCAPAPPARASARGRAPVPPPPGFSMLLPNMFLPKSE</sequence>
<keyword evidence="3" id="KW-1000">Mitochondrion outer membrane</keyword>
<dbReference type="Pfam" id="PF00004">
    <property type="entry name" value="AAA"/>
    <property type="match status" value="1"/>
</dbReference>
<keyword evidence="3" id="KW-0472">Membrane</keyword>